<dbReference type="PANTHER" id="PTHR10257:SF3">
    <property type="entry name" value="SERINE_THREONINE-PROTEIN PHOSPHATASE 2A 56 KDA REGULATORY SUBUNIT GAMMA ISOFORM"/>
    <property type="match status" value="1"/>
</dbReference>
<evidence type="ECO:0000256" key="1">
    <source>
        <dbReference type="SAM" id="Phobius"/>
    </source>
</evidence>
<dbReference type="Gene3D" id="1.25.10.10">
    <property type="entry name" value="Leucine-rich Repeat Variant"/>
    <property type="match status" value="1"/>
</dbReference>
<dbReference type="EMBL" id="CAJZBQ010000014">
    <property type="protein sequence ID" value="CAG9315979.1"/>
    <property type="molecule type" value="Genomic_DNA"/>
</dbReference>
<keyword evidence="1" id="KW-0812">Transmembrane</keyword>
<feature type="transmembrane region" description="Helical" evidence="1">
    <location>
        <begin position="128"/>
        <end position="146"/>
    </location>
</feature>
<protein>
    <submittedName>
        <fullName evidence="2">Uncharacterized protein</fullName>
    </submittedName>
</protein>
<keyword evidence="1" id="KW-0472">Membrane</keyword>
<dbReference type="SUPFAM" id="SSF48371">
    <property type="entry name" value="ARM repeat"/>
    <property type="match status" value="1"/>
</dbReference>
<dbReference type="Proteomes" id="UP001162131">
    <property type="component" value="Unassembled WGS sequence"/>
</dbReference>
<dbReference type="PANTHER" id="PTHR10257">
    <property type="entry name" value="SERINE/THREONINE PROTEIN PHOSPHATASE 2A PP2A REGULATORY SUBUNIT B"/>
    <property type="match status" value="1"/>
</dbReference>
<dbReference type="InterPro" id="IPR002554">
    <property type="entry name" value="PP2A_B56"/>
</dbReference>
<keyword evidence="1" id="KW-1133">Transmembrane helix</keyword>
<dbReference type="GO" id="GO:0007165">
    <property type="term" value="P:signal transduction"/>
    <property type="evidence" value="ECO:0007669"/>
    <property type="project" value="InterPro"/>
</dbReference>
<keyword evidence="3" id="KW-1185">Reference proteome</keyword>
<dbReference type="GO" id="GO:0000159">
    <property type="term" value="C:protein phosphatase type 2A complex"/>
    <property type="evidence" value="ECO:0007669"/>
    <property type="project" value="InterPro"/>
</dbReference>
<evidence type="ECO:0000313" key="3">
    <source>
        <dbReference type="Proteomes" id="UP001162131"/>
    </source>
</evidence>
<dbReference type="InterPro" id="IPR016024">
    <property type="entry name" value="ARM-type_fold"/>
</dbReference>
<dbReference type="AlphaFoldDB" id="A0AAU9IKE7"/>
<dbReference type="InterPro" id="IPR011989">
    <property type="entry name" value="ARM-like"/>
</dbReference>
<reference evidence="2" key="1">
    <citation type="submission" date="2021-09" db="EMBL/GenBank/DDBJ databases">
        <authorList>
            <consortium name="AG Swart"/>
            <person name="Singh M."/>
            <person name="Singh A."/>
            <person name="Seah K."/>
            <person name="Emmerich C."/>
        </authorList>
    </citation>
    <scope>NUCLEOTIDE SEQUENCE</scope>
    <source>
        <strain evidence="2">ATCC30299</strain>
    </source>
</reference>
<proteinExistence type="predicted"/>
<organism evidence="2 3">
    <name type="scientific">Blepharisma stoltei</name>
    <dbReference type="NCBI Taxonomy" id="1481888"/>
    <lineage>
        <taxon>Eukaryota</taxon>
        <taxon>Sar</taxon>
        <taxon>Alveolata</taxon>
        <taxon>Ciliophora</taxon>
        <taxon>Postciliodesmatophora</taxon>
        <taxon>Heterotrichea</taxon>
        <taxon>Heterotrichida</taxon>
        <taxon>Blepharismidae</taxon>
        <taxon>Blepharisma</taxon>
    </lineage>
</organism>
<sequence>MHRQISNSEYFKSFAYSVLLPLHKVQTVILFHKFLMKCCRKYQRINNEFVNSWIEAIVRYWPYGNSSKELLFLNELDEALKLGKEIISINIWELAWVAFQNLQNILLADNKDGITSLKHSDSCYPRAYLFYLVGVLGVLGSVSFHFSNFSSNLHGERHY</sequence>
<name>A0AAU9IKE7_9CILI</name>
<accession>A0AAU9IKE7</accession>
<dbReference type="Pfam" id="PF01603">
    <property type="entry name" value="B56"/>
    <property type="match status" value="1"/>
</dbReference>
<evidence type="ECO:0000313" key="2">
    <source>
        <dbReference type="EMBL" id="CAG9315979.1"/>
    </source>
</evidence>
<comment type="caution">
    <text evidence="2">The sequence shown here is derived from an EMBL/GenBank/DDBJ whole genome shotgun (WGS) entry which is preliminary data.</text>
</comment>
<gene>
    <name evidence="2" type="ORF">BSTOLATCC_MIC14720</name>
</gene>
<dbReference type="GO" id="GO:0019888">
    <property type="term" value="F:protein phosphatase regulator activity"/>
    <property type="evidence" value="ECO:0007669"/>
    <property type="project" value="InterPro"/>
</dbReference>